<dbReference type="GO" id="GO:0032034">
    <property type="term" value="F:myosin II head/neck binding"/>
    <property type="evidence" value="ECO:0007669"/>
    <property type="project" value="TreeGrafter"/>
</dbReference>
<feature type="region of interest" description="Disordered" evidence="6">
    <location>
        <begin position="185"/>
        <end position="311"/>
    </location>
</feature>
<feature type="compositionally biased region" description="Polar residues" evidence="6">
    <location>
        <begin position="596"/>
        <end position="607"/>
    </location>
</feature>
<evidence type="ECO:0000256" key="6">
    <source>
        <dbReference type="SAM" id="MobiDB-lite"/>
    </source>
</evidence>
<dbReference type="GO" id="GO:0051893">
    <property type="term" value="P:regulation of focal adhesion assembly"/>
    <property type="evidence" value="ECO:0007669"/>
    <property type="project" value="TreeGrafter"/>
</dbReference>
<keyword evidence="1 4" id="KW-0479">Metal-binding</keyword>
<evidence type="ECO:0000256" key="1">
    <source>
        <dbReference type="ARBA" id="ARBA00022723"/>
    </source>
</evidence>
<dbReference type="CDD" id="cd08368">
    <property type="entry name" value="LIM"/>
    <property type="match status" value="1"/>
</dbReference>
<proteinExistence type="predicted"/>
<dbReference type="SMART" id="SM00033">
    <property type="entry name" value="CH"/>
    <property type="match status" value="1"/>
</dbReference>
<dbReference type="Pfam" id="PF00307">
    <property type="entry name" value="CH"/>
    <property type="match status" value="1"/>
</dbReference>
<feature type="domain" description="Calponin-homology (CH)" evidence="7">
    <location>
        <begin position="21"/>
        <end position="138"/>
    </location>
</feature>
<evidence type="ECO:0000256" key="5">
    <source>
        <dbReference type="SAM" id="Coils"/>
    </source>
</evidence>
<feature type="compositionally biased region" description="Polar residues" evidence="6">
    <location>
        <begin position="269"/>
        <end position="278"/>
    </location>
</feature>
<dbReference type="PANTHER" id="PTHR15551">
    <property type="entry name" value="LIM DOMAIN ONLY 7"/>
    <property type="match status" value="1"/>
</dbReference>
<evidence type="ECO:0000259" key="7">
    <source>
        <dbReference type="PROSITE" id="PS50021"/>
    </source>
</evidence>
<feature type="region of interest" description="Disordered" evidence="6">
    <location>
        <begin position="574"/>
        <end position="653"/>
    </location>
</feature>
<evidence type="ECO:0000313" key="10">
    <source>
        <dbReference type="Proteomes" id="UP000472261"/>
    </source>
</evidence>
<dbReference type="PANTHER" id="PTHR15551:SF3">
    <property type="entry name" value="LIM AND CALPONIN HOMOLOGY DOMAINS-CONTAINING PROTEIN 1"/>
    <property type="match status" value="1"/>
</dbReference>
<name>A0A669P0N8_PHACC</name>
<dbReference type="FunFam" id="2.10.110.10:FF:000041">
    <property type="entry name" value="LIM and calponin homology domains 1"/>
    <property type="match status" value="1"/>
</dbReference>
<dbReference type="GO" id="GO:0046872">
    <property type="term" value="F:metal ion binding"/>
    <property type="evidence" value="ECO:0007669"/>
    <property type="project" value="UniProtKB-KW"/>
</dbReference>
<dbReference type="PROSITE" id="PS50023">
    <property type="entry name" value="LIM_DOMAIN_2"/>
    <property type="match status" value="1"/>
</dbReference>
<feature type="compositionally biased region" description="Basic and acidic residues" evidence="6">
    <location>
        <begin position="585"/>
        <end position="594"/>
    </location>
</feature>
<organism evidence="9 10">
    <name type="scientific">Phasianus colchicus</name>
    <name type="common">Common pheasant</name>
    <dbReference type="NCBI Taxonomy" id="9054"/>
    <lineage>
        <taxon>Eukaryota</taxon>
        <taxon>Metazoa</taxon>
        <taxon>Chordata</taxon>
        <taxon>Craniata</taxon>
        <taxon>Vertebrata</taxon>
        <taxon>Euteleostomi</taxon>
        <taxon>Archelosauria</taxon>
        <taxon>Archosauria</taxon>
        <taxon>Dinosauria</taxon>
        <taxon>Saurischia</taxon>
        <taxon>Theropoda</taxon>
        <taxon>Coelurosauria</taxon>
        <taxon>Aves</taxon>
        <taxon>Neognathae</taxon>
        <taxon>Galloanserae</taxon>
        <taxon>Galliformes</taxon>
        <taxon>Phasianidae</taxon>
        <taxon>Phasianinae</taxon>
        <taxon>Phasianus</taxon>
    </lineage>
</organism>
<dbReference type="GO" id="GO:0080090">
    <property type="term" value="P:regulation of primary metabolic process"/>
    <property type="evidence" value="ECO:0007669"/>
    <property type="project" value="UniProtKB-ARBA"/>
</dbReference>
<feature type="compositionally biased region" description="Basic and acidic residues" evidence="6">
    <location>
        <begin position="851"/>
        <end position="866"/>
    </location>
</feature>
<dbReference type="Gene3D" id="2.10.110.10">
    <property type="entry name" value="Cysteine Rich Protein"/>
    <property type="match status" value="1"/>
</dbReference>
<feature type="region of interest" description="Disordered" evidence="6">
    <location>
        <begin position="781"/>
        <end position="803"/>
    </location>
</feature>
<dbReference type="InterPro" id="IPR031865">
    <property type="entry name" value="DUF4757"/>
</dbReference>
<dbReference type="Proteomes" id="UP000472261">
    <property type="component" value="Unplaced"/>
</dbReference>
<feature type="compositionally biased region" description="Low complexity" evidence="6">
    <location>
        <begin position="977"/>
        <end position="990"/>
    </location>
</feature>
<keyword evidence="10" id="KW-1185">Reference proteome</keyword>
<feature type="region of interest" description="Disordered" evidence="6">
    <location>
        <begin position="727"/>
        <end position="750"/>
    </location>
</feature>
<feature type="compositionally biased region" description="Basic and acidic residues" evidence="6">
    <location>
        <begin position="963"/>
        <end position="973"/>
    </location>
</feature>
<feature type="compositionally biased region" description="Basic and acidic residues" evidence="6">
    <location>
        <begin position="679"/>
        <end position="694"/>
    </location>
</feature>
<dbReference type="PROSITE" id="PS50021">
    <property type="entry name" value="CH"/>
    <property type="match status" value="1"/>
</dbReference>
<feature type="coiled-coil region" evidence="5">
    <location>
        <begin position="362"/>
        <end position="425"/>
    </location>
</feature>
<evidence type="ECO:0000313" key="9">
    <source>
        <dbReference type="Ensembl" id="ENSPCLP00000002307.1"/>
    </source>
</evidence>
<feature type="compositionally biased region" description="Polar residues" evidence="6">
    <location>
        <begin position="839"/>
        <end position="849"/>
    </location>
</feature>
<dbReference type="SMART" id="SM00132">
    <property type="entry name" value="LIM"/>
    <property type="match status" value="1"/>
</dbReference>
<sequence length="1070" mass="120005">MASPALELGEAQPPPDSPQPEPAFGEAQKWIEQVTGRSFGEKDFRSGLENGILLCELLNAIKPGLVKKINRLPTPIAGLDNIILFLRGCKELGLKESQLFDPGDLQDTSNRVTVKNTDCSRKLKNVLVTIYWLGKAANSCASYSGSTLNLKEFEGLLAQMRKETEDIESPKRSIRDSGYIDCWDSERSDSLSPPRHGRDDSFDSLDSFGSRSQQTPSPDVVLRGSSDGRGSDSETDLPHRKMPDVKKDDMLARRTSHGEPKSAVPFNQYLPNKSNQTFYVPAPLRKKKAEREEYRKSWSTATSPLGDRPFRSVSMFDMRSEEEAMAQPHSKARHEKLQNIHNQLKEDETRWQDDLARWKSRRRSASQDLIKKEAERKKMERLLSGEGTNERRKSIKTYREIVEEKERRERELHEAYKNAKTQEEAESILQQYIERFTISEAVLERLQMPKILERSHSVEPNSPLKDPNPLRYLRQQSLPAPKFTATIEATIVPTTELEPSGSAGRTSPSKSVISKAVPMLTPKPYSQPKNTQEVLKNFKVDGKVSMNGENFNGVEEKDKECTTVIFTQSPSRSLKFDGVASGDRPPIELKKDPTSVELSLQRPATQSVHREPTTLPGEADPATSQQAEGSPGAVGHGSPAELSPGSEQKQFKSTVVCASPVVKSLEFSPSPVPPEETAPCEKDVKKPEMEKQKEAALPAMQEVMKPNALEQEGSVVLPFLKKLPETSQVTLHNSDLQADSGNSDKSNRFNFWSWDPEEERKRQERWQHEQERLLQEKYQKEQDKLKEEWEKAQREVEEEERRYYEEERKIIEDTVVPFIVSSNSAELLSSSSSTTEVNKTANASDSNGSPEEGKPKEVTRQKKLLWEQDSMPSLKNKENERWQEKRSSGNKVLPGHPEMGILKGGDQEHQVPVMERCSPARLNLPLTQDVPWNQQLLTKQSPQRAEDTRQRPLLGQQPSSTGEGRRAGCHENFRSGPSSPCSPAAPSQSPNRSVSGKKLCSTCGLPLGKGAAMIIETLGLYFHIQCFRCGICKGQLGDAASGTDVRIRNGLLNCNDCYIRSRTAGQPTTL</sequence>
<dbReference type="Pfam" id="PF00412">
    <property type="entry name" value="LIM"/>
    <property type="match status" value="1"/>
</dbReference>
<keyword evidence="2 4" id="KW-0862">Zinc</keyword>
<dbReference type="PRINTS" id="PR00888">
    <property type="entry name" value="SM22CALPONIN"/>
</dbReference>
<dbReference type="GO" id="GO:0010604">
    <property type="term" value="P:positive regulation of macromolecule metabolic process"/>
    <property type="evidence" value="ECO:0007669"/>
    <property type="project" value="UniProtKB-ARBA"/>
</dbReference>
<protein>
    <submittedName>
        <fullName evidence="9">LIM and calponin homology domains 1</fullName>
    </submittedName>
</protein>
<evidence type="ECO:0000259" key="8">
    <source>
        <dbReference type="PROSITE" id="PS50023"/>
    </source>
</evidence>
<reference evidence="9" key="2">
    <citation type="submission" date="2025-09" db="UniProtKB">
        <authorList>
            <consortium name="Ensembl"/>
        </authorList>
    </citation>
    <scope>IDENTIFICATION</scope>
</reference>
<feature type="region of interest" description="Disordered" evidence="6">
    <location>
        <begin position="1"/>
        <end position="23"/>
    </location>
</feature>
<dbReference type="Gene3D" id="1.10.418.10">
    <property type="entry name" value="Calponin-like domain"/>
    <property type="match status" value="1"/>
</dbReference>
<dbReference type="GO" id="GO:0003779">
    <property type="term" value="F:actin binding"/>
    <property type="evidence" value="ECO:0007669"/>
    <property type="project" value="InterPro"/>
</dbReference>
<evidence type="ECO:0000256" key="4">
    <source>
        <dbReference type="PROSITE-ProRule" id="PRU00125"/>
    </source>
</evidence>
<feature type="region of interest" description="Disordered" evidence="6">
    <location>
        <begin position="665"/>
        <end position="694"/>
    </location>
</feature>
<evidence type="ECO:0000256" key="2">
    <source>
        <dbReference type="ARBA" id="ARBA00022833"/>
    </source>
</evidence>
<dbReference type="CDD" id="cd21278">
    <property type="entry name" value="CH_LIMCH1"/>
    <property type="match status" value="1"/>
</dbReference>
<dbReference type="Ensembl" id="ENSPCLT00000003149.1">
    <property type="protein sequence ID" value="ENSPCLP00000002307.1"/>
    <property type="gene ID" value="ENSPCLG00000001960.1"/>
</dbReference>
<dbReference type="InterPro" id="IPR001997">
    <property type="entry name" value="Calponin/LIMCH1"/>
</dbReference>
<dbReference type="GO" id="GO:0031032">
    <property type="term" value="P:actomyosin structure organization"/>
    <property type="evidence" value="ECO:0007669"/>
    <property type="project" value="InterPro"/>
</dbReference>
<dbReference type="InterPro" id="IPR003096">
    <property type="entry name" value="SM22_calponin"/>
</dbReference>
<dbReference type="InterPro" id="IPR036872">
    <property type="entry name" value="CH_dom_sf"/>
</dbReference>
<feature type="region of interest" description="Disordered" evidence="6">
    <location>
        <begin position="940"/>
        <end position="996"/>
    </location>
</feature>
<dbReference type="PRINTS" id="PR00889">
    <property type="entry name" value="CALPONIN"/>
</dbReference>
<feature type="region of interest" description="Disordered" evidence="6">
    <location>
        <begin position="822"/>
        <end position="904"/>
    </location>
</feature>
<evidence type="ECO:0000256" key="3">
    <source>
        <dbReference type="ARBA" id="ARBA00023038"/>
    </source>
</evidence>
<dbReference type="InterPro" id="IPR001781">
    <property type="entry name" value="Znf_LIM"/>
</dbReference>
<feature type="compositionally biased region" description="Basic and acidic residues" evidence="6">
    <location>
        <begin position="875"/>
        <end position="887"/>
    </location>
</feature>
<dbReference type="InterPro" id="IPR001715">
    <property type="entry name" value="CH_dom"/>
</dbReference>
<feature type="compositionally biased region" description="Low complexity" evidence="6">
    <location>
        <begin position="822"/>
        <end position="838"/>
    </location>
</feature>
<feature type="compositionally biased region" description="Pro residues" evidence="6">
    <location>
        <begin position="12"/>
        <end position="21"/>
    </location>
</feature>
<feature type="domain" description="LIM zinc-binding" evidence="8">
    <location>
        <begin position="998"/>
        <end position="1064"/>
    </location>
</feature>
<feature type="compositionally biased region" description="Basic and acidic residues" evidence="6">
    <location>
        <begin position="229"/>
        <end position="260"/>
    </location>
</feature>
<dbReference type="Pfam" id="PF15949">
    <property type="entry name" value="DUF4757"/>
    <property type="match status" value="1"/>
</dbReference>
<keyword evidence="3 4" id="KW-0440">LIM domain</keyword>
<dbReference type="SUPFAM" id="SSF47576">
    <property type="entry name" value="Calponin-homology domain, CH-domain"/>
    <property type="match status" value="1"/>
</dbReference>
<dbReference type="PROSITE" id="PS00478">
    <property type="entry name" value="LIM_DOMAIN_1"/>
    <property type="match status" value="1"/>
</dbReference>
<dbReference type="GO" id="GO:0051496">
    <property type="term" value="P:positive regulation of stress fiber assembly"/>
    <property type="evidence" value="ECO:0007669"/>
    <property type="project" value="TreeGrafter"/>
</dbReference>
<dbReference type="FunFam" id="1.10.418.10:FF:000038">
    <property type="entry name" value="LIM and calponin homology domains-containing protein 1"/>
    <property type="match status" value="1"/>
</dbReference>
<dbReference type="GO" id="GO:0001725">
    <property type="term" value="C:stress fiber"/>
    <property type="evidence" value="ECO:0007669"/>
    <property type="project" value="TreeGrafter"/>
</dbReference>
<accession>A0A669P0N8</accession>
<reference evidence="9" key="1">
    <citation type="submission" date="2025-08" db="UniProtKB">
        <authorList>
            <consortium name="Ensembl"/>
        </authorList>
    </citation>
    <scope>IDENTIFICATION</scope>
</reference>
<dbReference type="AlphaFoldDB" id="A0A669P0N8"/>
<keyword evidence="5" id="KW-0175">Coiled coil</keyword>